<comment type="caution">
    <text evidence="2">The sequence shown here is derived from an EMBL/GenBank/DDBJ whole genome shotgun (WGS) entry which is preliminary data.</text>
</comment>
<dbReference type="EMBL" id="QSJN01000005">
    <property type="protein sequence ID" value="RHD75077.1"/>
    <property type="molecule type" value="Genomic_DNA"/>
</dbReference>
<protein>
    <submittedName>
        <fullName evidence="2">Uncharacterized protein</fullName>
    </submittedName>
</protein>
<evidence type="ECO:0000313" key="1">
    <source>
        <dbReference type="EMBL" id="CUO04064.1"/>
    </source>
</evidence>
<dbReference type="Proteomes" id="UP000095455">
    <property type="component" value="Unassembled WGS sequence"/>
</dbReference>
<evidence type="ECO:0000313" key="2">
    <source>
        <dbReference type="EMBL" id="RHD75077.1"/>
    </source>
</evidence>
<dbReference type="EMBL" id="CYYK01000004">
    <property type="protein sequence ID" value="CUO04064.1"/>
    <property type="molecule type" value="Genomic_DNA"/>
</dbReference>
<gene>
    <name evidence="2" type="ORF">DW782_10445</name>
    <name evidence="1" type="ORF">ERS852380_01472</name>
</gene>
<name>A0A174BTF7_PARDI</name>
<reference evidence="2 4" key="2">
    <citation type="submission" date="2018-08" db="EMBL/GenBank/DDBJ databases">
        <title>A genome reference for cultivated species of the human gut microbiota.</title>
        <authorList>
            <person name="Zou Y."/>
            <person name="Xue W."/>
            <person name="Luo G."/>
        </authorList>
    </citation>
    <scope>NUCLEOTIDE SEQUENCE [LARGE SCALE GENOMIC DNA]</scope>
    <source>
        <strain evidence="2 4">AM30-4</strain>
    </source>
</reference>
<dbReference type="AlphaFoldDB" id="A0A174BTF7"/>
<accession>A0A174BTF7</accession>
<evidence type="ECO:0000313" key="3">
    <source>
        <dbReference type="Proteomes" id="UP000095455"/>
    </source>
</evidence>
<sequence length="62" mass="7628">MNNFRQNERAYSVILLWNNYLRIFFLVLRDYMYNLPENSILKGFNLQSVTMTIRKFRMTCLI</sequence>
<reference evidence="1 3" key="1">
    <citation type="submission" date="2015-09" db="EMBL/GenBank/DDBJ databases">
        <authorList>
            <consortium name="Pathogen Informatics"/>
        </authorList>
    </citation>
    <scope>NUCLEOTIDE SEQUENCE [LARGE SCALE GENOMIC DNA]</scope>
    <source>
        <strain evidence="1 3">2789STDY5608822</strain>
    </source>
</reference>
<evidence type="ECO:0000313" key="4">
    <source>
        <dbReference type="Proteomes" id="UP000284660"/>
    </source>
</evidence>
<proteinExistence type="predicted"/>
<dbReference type="Proteomes" id="UP000284660">
    <property type="component" value="Unassembled WGS sequence"/>
</dbReference>
<organism evidence="2 4">
    <name type="scientific">Parabacteroides distasonis</name>
    <dbReference type="NCBI Taxonomy" id="823"/>
    <lineage>
        <taxon>Bacteria</taxon>
        <taxon>Pseudomonadati</taxon>
        <taxon>Bacteroidota</taxon>
        <taxon>Bacteroidia</taxon>
        <taxon>Bacteroidales</taxon>
        <taxon>Tannerellaceae</taxon>
        <taxon>Parabacteroides</taxon>
    </lineage>
</organism>